<evidence type="ECO:0000256" key="5">
    <source>
        <dbReference type="SAM" id="MobiDB-lite"/>
    </source>
</evidence>
<dbReference type="InterPro" id="IPR019142">
    <property type="entry name" value="Dymeclin"/>
</dbReference>
<dbReference type="EMBL" id="JAFCIX010000418">
    <property type="protein sequence ID" value="KAH6591109.1"/>
    <property type="molecule type" value="Genomic_DNA"/>
</dbReference>
<feature type="region of interest" description="Disordered" evidence="5">
    <location>
        <begin position="1"/>
        <end position="98"/>
    </location>
</feature>
<organism evidence="6 7">
    <name type="scientific">Batrachochytrium salamandrivorans</name>
    <dbReference type="NCBI Taxonomy" id="1357716"/>
    <lineage>
        <taxon>Eukaryota</taxon>
        <taxon>Fungi</taxon>
        <taxon>Fungi incertae sedis</taxon>
        <taxon>Chytridiomycota</taxon>
        <taxon>Chytridiomycota incertae sedis</taxon>
        <taxon>Chytridiomycetes</taxon>
        <taxon>Rhizophydiales</taxon>
        <taxon>Rhizophydiales incertae sedis</taxon>
        <taxon>Batrachochytrium</taxon>
    </lineage>
</organism>
<keyword evidence="3" id="KW-0519">Myristate</keyword>
<gene>
    <name evidence="6" type="ORF">BASA50_009111</name>
</gene>
<name>A0ABQ8F2U7_9FUNG</name>
<dbReference type="PANTHER" id="PTHR12895">
    <property type="entry name" value="DYMECLIN"/>
    <property type="match status" value="1"/>
</dbReference>
<comment type="caution">
    <text evidence="6">The sequence shown here is derived from an EMBL/GenBank/DDBJ whole genome shotgun (WGS) entry which is preliminary data.</text>
</comment>
<feature type="compositionally biased region" description="Polar residues" evidence="5">
    <location>
        <begin position="1"/>
        <end position="27"/>
    </location>
</feature>
<feature type="compositionally biased region" description="Low complexity" evidence="5">
    <location>
        <begin position="68"/>
        <end position="81"/>
    </location>
</feature>
<evidence type="ECO:0000313" key="6">
    <source>
        <dbReference type="EMBL" id="KAH6591109.1"/>
    </source>
</evidence>
<feature type="compositionally biased region" description="Polar residues" evidence="5">
    <location>
        <begin position="37"/>
        <end position="50"/>
    </location>
</feature>
<sequence>MQSLYQEQLPSPSNITPSIPVAASTTEPDIPAEQATAAPSTDNQPLNRLLSSEPPPIGVPGVERTIGASVIPPNSSSASSIKDPLSLPSSHSRPVDHSQPLLYPARLSRSSSGLSDTGLGIGSRSSAAVSTAIAGIAYDIELIVKPHSANKFATSTLFASLKDLAGPHPLPFPTSSVWDRILRSDIPSALTIQDAFDLDQAAQEFVQNMATNNCSTFNFNTLVLYFLTQLRQMRNIAYEGEWSSEAHNAMFSVRIFTKHFAETLSKKHMIDIFEHDRTLFPVPSDSIHTSLNSTHYQTTSPLGGSATSVNSMEGERVSTSFRKSMSGPRSLLIDPCVAMDKRKRSLALLEELLHVVIYANTTTSLNYEFYLEAINLLLVLLSSQMIHVSSEVVDKSYFLLILLDNLSHFAKGILGRLLENFIGQQPKPSYGNGVFYNAYSMLFSSKEDPIKASPLAEKSILLLMIISGQGASESINYYRDAFSSLVDSGTLKESPSTILSEMATSPLHMPFKDIYRVIIKCICKDETCLVLYMLLLKNREFRMYVLSRTDPDVLLLPLLHQIYDAVDKKTNYSKLYILLTIMLILSQDDVYNENNHKVAITPPPWFTERIIRSVTLGGLVMLVLIRVIQANISRHKDIYFHTTSLAILANMSSTVIGMHSVVAQRLVNLYESISKKYFRLSSRIESVSNMDSPTLASELSNHEDTHFGLDCDGETELTVCSDLIALLLEIINSVLIHTLKSNQQLVYALLHRRAMFSQFRMHSRFADLIQNIDTVISHFHGRLIEADLRMPSVDDILHLIDETGQRWSSANLREFPDVKFQYEEETEYQRFFVPYIWSLVYQHSHIYWNPLKAELLYVLDPDFQISNFAGAL</sequence>
<evidence type="ECO:0000256" key="2">
    <source>
        <dbReference type="ARBA" id="ARBA00015736"/>
    </source>
</evidence>
<accession>A0ABQ8F2U7</accession>
<evidence type="ECO:0000256" key="4">
    <source>
        <dbReference type="ARBA" id="ARBA00023288"/>
    </source>
</evidence>
<reference evidence="6 7" key="1">
    <citation type="submission" date="2021-02" db="EMBL/GenBank/DDBJ databases">
        <title>Variation within the Batrachochytrium salamandrivorans European outbreak.</title>
        <authorList>
            <person name="Kelly M."/>
            <person name="Pasmans F."/>
            <person name="Shea T.P."/>
            <person name="Munoz J.F."/>
            <person name="Carranza S."/>
            <person name="Cuomo C.A."/>
            <person name="Martel A."/>
        </authorList>
    </citation>
    <scope>NUCLEOTIDE SEQUENCE [LARGE SCALE GENOMIC DNA]</scope>
    <source>
        <strain evidence="6 7">AMFP18/2</strain>
    </source>
</reference>
<evidence type="ECO:0000313" key="7">
    <source>
        <dbReference type="Proteomes" id="UP001648503"/>
    </source>
</evidence>
<dbReference type="PANTHER" id="PTHR12895:SF9">
    <property type="entry name" value="DYMECLIN"/>
    <property type="match status" value="1"/>
</dbReference>
<comment type="similarity">
    <text evidence="1">Belongs to the dymeclin family.</text>
</comment>
<evidence type="ECO:0000256" key="3">
    <source>
        <dbReference type="ARBA" id="ARBA00022707"/>
    </source>
</evidence>
<dbReference type="Proteomes" id="UP001648503">
    <property type="component" value="Unassembled WGS sequence"/>
</dbReference>
<proteinExistence type="inferred from homology"/>
<dbReference type="Pfam" id="PF09742">
    <property type="entry name" value="Dymeclin"/>
    <property type="match status" value="1"/>
</dbReference>
<evidence type="ECO:0000256" key="1">
    <source>
        <dbReference type="ARBA" id="ARBA00010603"/>
    </source>
</evidence>
<keyword evidence="7" id="KW-1185">Reference proteome</keyword>
<protein>
    <recommendedName>
        <fullName evidence="2">Dymeclin</fullName>
    </recommendedName>
</protein>
<keyword evidence="4" id="KW-0449">Lipoprotein</keyword>